<name>K7FED8_PELSI</name>
<reference evidence="4" key="1">
    <citation type="submission" date="2011-10" db="EMBL/GenBank/DDBJ databases">
        <authorList>
            <consortium name="Soft-shell Turtle Genome Consortium"/>
        </authorList>
    </citation>
    <scope>NUCLEOTIDE SEQUENCE [LARGE SCALE GENOMIC DNA]</scope>
    <source>
        <strain evidence="4">Daiwa-1</strain>
    </source>
</reference>
<evidence type="ECO:0000313" key="3">
    <source>
        <dbReference type="Ensembl" id="ENSPSIP00000006398.1"/>
    </source>
</evidence>
<accession>K7FED8</accession>
<dbReference type="Pfam" id="PF15393">
    <property type="entry name" value="DUF4615"/>
    <property type="match status" value="1"/>
</dbReference>
<evidence type="ECO:0000313" key="4">
    <source>
        <dbReference type="Proteomes" id="UP000007267"/>
    </source>
</evidence>
<organism evidence="3 4">
    <name type="scientific">Pelodiscus sinensis</name>
    <name type="common">Chinese softshell turtle</name>
    <name type="synonym">Trionyx sinensis</name>
    <dbReference type="NCBI Taxonomy" id="13735"/>
    <lineage>
        <taxon>Eukaryota</taxon>
        <taxon>Metazoa</taxon>
        <taxon>Chordata</taxon>
        <taxon>Craniata</taxon>
        <taxon>Vertebrata</taxon>
        <taxon>Euteleostomi</taxon>
        <taxon>Archelosauria</taxon>
        <taxon>Testudinata</taxon>
        <taxon>Testudines</taxon>
        <taxon>Cryptodira</taxon>
        <taxon>Trionychia</taxon>
        <taxon>Trionychidae</taxon>
        <taxon>Pelodiscus</taxon>
    </lineage>
</organism>
<dbReference type="HOGENOM" id="CLU_082144_1_0_1"/>
<dbReference type="PANTHER" id="PTHR13602">
    <property type="entry name" value="UPF0488 PROTEIN C8ORF33"/>
    <property type="match status" value="1"/>
</dbReference>
<comment type="similarity">
    <text evidence="1">Belongs to the UPF0488 family.</text>
</comment>
<dbReference type="PANTHER" id="PTHR13602:SF2">
    <property type="entry name" value="UPF0488 PROTEIN C8ORF33"/>
    <property type="match status" value="1"/>
</dbReference>
<dbReference type="Ensembl" id="ENSPSIT00000006435.1">
    <property type="protein sequence ID" value="ENSPSIP00000006398.1"/>
    <property type="gene ID" value="ENSPSIG00000005909.1"/>
</dbReference>
<dbReference type="GeneTree" id="ENSGT00390000000306"/>
<dbReference type="eggNOG" id="ENOG502S1RU">
    <property type="taxonomic scope" value="Eukaryota"/>
</dbReference>
<dbReference type="OMA" id="ELEWCVE"/>
<dbReference type="STRING" id="13735.ENSPSIP00000006398"/>
<reference evidence="3" key="4">
    <citation type="submission" date="2025-09" db="UniProtKB">
        <authorList>
            <consortium name="Ensembl"/>
        </authorList>
    </citation>
    <scope>IDENTIFICATION</scope>
</reference>
<proteinExistence type="inferred from homology"/>
<feature type="compositionally biased region" description="Basic and acidic residues" evidence="2">
    <location>
        <begin position="97"/>
        <end position="106"/>
    </location>
</feature>
<dbReference type="AlphaFoldDB" id="K7FED8"/>
<evidence type="ECO:0000256" key="1">
    <source>
        <dbReference type="ARBA" id="ARBA00005707"/>
    </source>
</evidence>
<dbReference type="EMBL" id="AGCU01076495">
    <property type="status" value="NOT_ANNOTATED_CDS"/>
    <property type="molecule type" value="Genomic_DNA"/>
</dbReference>
<dbReference type="EMBL" id="AGCU01076496">
    <property type="status" value="NOT_ANNOTATED_CDS"/>
    <property type="molecule type" value="Genomic_DNA"/>
</dbReference>
<reference evidence="4" key="2">
    <citation type="journal article" date="2013" name="Nat. Genet.">
        <title>The draft genomes of soft-shell turtle and green sea turtle yield insights into the development and evolution of the turtle-specific body plan.</title>
        <authorList>
            <person name="Wang Z."/>
            <person name="Pascual-Anaya J."/>
            <person name="Zadissa A."/>
            <person name="Li W."/>
            <person name="Niimura Y."/>
            <person name="Huang Z."/>
            <person name="Li C."/>
            <person name="White S."/>
            <person name="Xiong Z."/>
            <person name="Fang D."/>
            <person name="Wang B."/>
            <person name="Ming Y."/>
            <person name="Chen Y."/>
            <person name="Zheng Y."/>
            <person name="Kuraku S."/>
            <person name="Pignatelli M."/>
            <person name="Herrero J."/>
            <person name="Beal K."/>
            <person name="Nozawa M."/>
            <person name="Li Q."/>
            <person name="Wang J."/>
            <person name="Zhang H."/>
            <person name="Yu L."/>
            <person name="Shigenobu S."/>
            <person name="Wang J."/>
            <person name="Liu J."/>
            <person name="Flicek P."/>
            <person name="Searle S."/>
            <person name="Wang J."/>
            <person name="Kuratani S."/>
            <person name="Yin Y."/>
            <person name="Aken B."/>
            <person name="Zhang G."/>
            <person name="Irie N."/>
        </authorList>
    </citation>
    <scope>NUCLEOTIDE SEQUENCE [LARGE SCALE GENOMIC DNA]</scope>
    <source>
        <strain evidence="4">Daiwa-1</strain>
    </source>
</reference>
<reference evidence="3" key="3">
    <citation type="submission" date="2025-08" db="UniProtKB">
        <authorList>
            <consortium name="Ensembl"/>
        </authorList>
    </citation>
    <scope>IDENTIFICATION</scope>
</reference>
<dbReference type="Proteomes" id="UP000007267">
    <property type="component" value="Unassembled WGS sequence"/>
</dbReference>
<protein>
    <submittedName>
        <fullName evidence="3">Uncharacterized protein</fullName>
    </submittedName>
</protein>
<sequence length="136" mass="16051">KKLPCEFPPSLSQSDEQLWREVDWCVEQLELGLRTHKSTPKQAEEAYRAIKTLRSDKAVLAKKRQVMRAMFGDYRKKMEEERQKQLKLMQEAAKSAEVTEVRENARRRSSHIFRRRSEASRKSPSAAGSEFRFNFF</sequence>
<feature type="region of interest" description="Disordered" evidence="2">
    <location>
        <begin position="95"/>
        <end position="128"/>
    </location>
</feature>
<evidence type="ECO:0000256" key="2">
    <source>
        <dbReference type="SAM" id="MobiDB-lite"/>
    </source>
</evidence>
<keyword evidence="4" id="KW-1185">Reference proteome</keyword>
<dbReference type="InterPro" id="IPR029274">
    <property type="entry name" value="DUF4615"/>
</dbReference>